<dbReference type="AlphaFoldDB" id="A0A0P7AQE8"/>
<feature type="transmembrane region" description="Helical" evidence="1">
    <location>
        <begin position="212"/>
        <end position="233"/>
    </location>
</feature>
<name>A0A0P7AQE8_9HYPO</name>
<accession>A0A0P7AQE8</accession>
<feature type="transmembrane region" description="Helical" evidence="1">
    <location>
        <begin position="186"/>
        <end position="206"/>
    </location>
</feature>
<reference evidence="2 3" key="1">
    <citation type="submission" date="2015-09" db="EMBL/GenBank/DDBJ databases">
        <title>Draft genome of a European isolate of the apple canker pathogen Neonectria ditissima.</title>
        <authorList>
            <person name="Gomez-Cortecero A."/>
            <person name="Harrison R.J."/>
            <person name="Armitage A.D."/>
        </authorList>
    </citation>
    <scope>NUCLEOTIDE SEQUENCE [LARGE SCALE GENOMIC DNA]</scope>
    <source>
        <strain evidence="2 3">R09/05</strain>
    </source>
</reference>
<dbReference type="STRING" id="78410.A0A0P7AQE8"/>
<protein>
    <recommendedName>
        <fullName evidence="4">Methyltransferase domain-containing protein</fullName>
    </recommendedName>
</protein>
<keyword evidence="3" id="KW-1185">Reference proteome</keyword>
<dbReference type="Proteomes" id="UP000050424">
    <property type="component" value="Unassembled WGS sequence"/>
</dbReference>
<gene>
    <name evidence="2" type="ORF">AK830_g6528</name>
</gene>
<dbReference type="EMBL" id="LKCW01000092">
    <property type="protein sequence ID" value="KPM40055.1"/>
    <property type="molecule type" value="Genomic_DNA"/>
</dbReference>
<evidence type="ECO:0000313" key="2">
    <source>
        <dbReference type="EMBL" id="KPM40055.1"/>
    </source>
</evidence>
<proteinExistence type="predicted"/>
<keyword evidence="1" id="KW-0812">Transmembrane</keyword>
<evidence type="ECO:0008006" key="4">
    <source>
        <dbReference type="Google" id="ProtNLM"/>
    </source>
</evidence>
<comment type="caution">
    <text evidence="2">The sequence shown here is derived from an EMBL/GenBank/DDBJ whole genome shotgun (WGS) entry which is preliminary data.</text>
</comment>
<evidence type="ECO:0000313" key="3">
    <source>
        <dbReference type="Proteomes" id="UP000050424"/>
    </source>
</evidence>
<keyword evidence="1" id="KW-1133">Transmembrane helix</keyword>
<sequence>MFVILPRFHLIEIEDYPWCPEWLREYAHRSLAAVWRTVGLNRSTSTAAQVCDVITANLPGHPSEYHFVDACAGAGGPTPIFEEILNERMAAEGKPPIDFLLTDLYPDLEAWKAIVAKSDHISYVEKPVDATKASRYAARDKKELRIFNMCFHHFDDPGARKVIRSCIEEADSFMIFEVTHRTPSSLLNTTFIILSPFVTTLTWWWWSPMHLIFTYLIPVVPLFFFINGYVSCLRARTPWEMFKLMEKEGIDTTGWKFSDGETTVLPPFGKIYHFIGTKN</sequence>
<organism evidence="2 3">
    <name type="scientific">Neonectria ditissima</name>
    <dbReference type="NCBI Taxonomy" id="78410"/>
    <lineage>
        <taxon>Eukaryota</taxon>
        <taxon>Fungi</taxon>
        <taxon>Dikarya</taxon>
        <taxon>Ascomycota</taxon>
        <taxon>Pezizomycotina</taxon>
        <taxon>Sordariomycetes</taxon>
        <taxon>Hypocreomycetidae</taxon>
        <taxon>Hypocreales</taxon>
        <taxon>Nectriaceae</taxon>
        <taxon>Neonectria</taxon>
    </lineage>
</organism>
<dbReference type="OrthoDB" id="2101715at2759"/>
<keyword evidence="1" id="KW-0472">Membrane</keyword>
<evidence type="ECO:0000256" key="1">
    <source>
        <dbReference type="SAM" id="Phobius"/>
    </source>
</evidence>